<dbReference type="Gene3D" id="2.30.29.150">
    <property type="match status" value="1"/>
</dbReference>
<feature type="compositionally biased region" description="Acidic residues" evidence="10">
    <location>
        <begin position="461"/>
        <end position="470"/>
    </location>
</feature>
<dbReference type="STRING" id="101127.A0A1X2G6T5"/>
<evidence type="ECO:0000256" key="6">
    <source>
        <dbReference type="ARBA" id="ARBA00023163"/>
    </source>
</evidence>
<keyword evidence="13" id="KW-1185">Reference proteome</keyword>
<evidence type="ECO:0000259" key="11">
    <source>
        <dbReference type="SMART" id="SM01287"/>
    </source>
</evidence>
<evidence type="ECO:0000313" key="12">
    <source>
        <dbReference type="EMBL" id="ORX46533.1"/>
    </source>
</evidence>
<dbReference type="Gene3D" id="2.30.29.30">
    <property type="entry name" value="Pleckstrin-homology domain (PH domain)/Phosphotyrosine-binding domain (PTB)"/>
    <property type="match status" value="2"/>
</dbReference>
<dbReference type="GO" id="GO:0042393">
    <property type="term" value="F:histone binding"/>
    <property type="evidence" value="ECO:0007669"/>
    <property type="project" value="TreeGrafter"/>
</dbReference>
<organism evidence="12 13">
    <name type="scientific">Hesseltinella vesiculosa</name>
    <dbReference type="NCBI Taxonomy" id="101127"/>
    <lineage>
        <taxon>Eukaryota</taxon>
        <taxon>Fungi</taxon>
        <taxon>Fungi incertae sedis</taxon>
        <taxon>Mucoromycota</taxon>
        <taxon>Mucoromycotina</taxon>
        <taxon>Mucoromycetes</taxon>
        <taxon>Mucorales</taxon>
        <taxon>Cunninghamellaceae</taxon>
        <taxon>Hesseltinella</taxon>
    </lineage>
</organism>
<dbReference type="Pfam" id="PF21103">
    <property type="entry name" value="PH1_SSRP1-like"/>
    <property type="match status" value="1"/>
</dbReference>
<sequence length="522" mass="59337">MTDRVVFDSIHKGMSQVIGQFRIKETGVGWRSKAEGTTESFVVEADKIRRFAWIRVARGYQLRVYLKDNHIQRFDGFKNEDLDGLKDAVKKFYKMQIEVKEPCLKGWNWGHADFQGSELLFNVGSKPVMELPLASAIGASKVGKSEVSINFVDPGQPAPEGVNPKQVDELMDVTFYIPGTVKAAEASDDDEEEVHADVVFYDTVKSKLELSQLTTENIVQFPEVLCLTPRGRYNIDMYQDFLRLRGKTYDYKILYSSITRFFLLLKPDELHVLFVIALDPPLRQGQTKHPFLVLQFVREDEIDVELNLDAKLDEKYENKLQRHYDAPTYEVVSTIFRTLTGRKVHVPTSFRSHHGANAIKCSMKALEGFLYPLDKCFLFIPKPTTYIPIADISMVAFTRVGTQSGGSSRTFDMKFHLRSGTDVQFSSINREEYATIEAYLRQKQIKVKSENVQESVISYVDMDDGEDDDGMDSRKKRRLDADEDDEDESPDEDFAPGGESGSDIAEEYDSEAEASDPGSDDE</sequence>
<comment type="function">
    <text evidence="9">Component of the FACT complex, a general chromatin factor that acts to reorganize nucleosomes. The FACT complex is involved in multiple processes that require DNA as a template such as mRNA elongation, DNA replication and DNA repair. During transcription elongation the FACT complex acts as a histone chaperone that both destabilizes and restores nucleosomal structure. It facilitates the passage of RNA polymerase II and transcription by promoting the dissociation of one histone H2A-H2B dimer from the nucleosome, then subsequently promotes the reestablishment of the nucleosome following the passage of RNA polymerase II.</text>
</comment>
<dbReference type="Pfam" id="PF03531">
    <property type="entry name" value="SSrecog"/>
    <property type="match status" value="1"/>
</dbReference>
<evidence type="ECO:0000256" key="4">
    <source>
        <dbReference type="ARBA" id="ARBA00022763"/>
    </source>
</evidence>
<dbReference type="Gene3D" id="2.30.29.220">
    <property type="entry name" value="Structure-specific recognition protein (SSRP1)"/>
    <property type="match status" value="1"/>
</dbReference>
<dbReference type="CDD" id="cd13231">
    <property type="entry name" value="PH2_SSRP1-like"/>
    <property type="match status" value="1"/>
</dbReference>
<gene>
    <name evidence="12" type="ORF">DM01DRAFT_1386198</name>
</gene>
<keyword evidence="4 9" id="KW-0227">DNA damage</keyword>
<keyword evidence="8 9" id="KW-0539">Nucleus</keyword>
<dbReference type="GO" id="GO:0035101">
    <property type="term" value="C:FACT complex"/>
    <property type="evidence" value="ECO:0007669"/>
    <property type="project" value="TreeGrafter"/>
</dbReference>
<feature type="compositionally biased region" description="Acidic residues" evidence="10">
    <location>
        <begin position="481"/>
        <end position="494"/>
    </location>
</feature>
<protein>
    <recommendedName>
        <fullName evidence="9">FACT complex subunit POB3</fullName>
    </recommendedName>
</protein>
<keyword evidence="6 9" id="KW-0804">Transcription</keyword>
<evidence type="ECO:0000256" key="5">
    <source>
        <dbReference type="ARBA" id="ARBA00023015"/>
    </source>
</evidence>
<dbReference type="OrthoDB" id="498543at2759"/>
<dbReference type="Pfam" id="PF17292">
    <property type="entry name" value="POB3_N"/>
    <property type="match status" value="1"/>
</dbReference>
<keyword evidence="5 9" id="KW-0805">Transcription regulation</keyword>
<feature type="compositionally biased region" description="Acidic residues" evidence="10">
    <location>
        <begin position="504"/>
        <end position="522"/>
    </location>
</feature>
<dbReference type="InterPro" id="IPR035417">
    <property type="entry name" value="SSRP1/POB3_N"/>
</dbReference>
<evidence type="ECO:0000256" key="3">
    <source>
        <dbReference type="ARBA" id="ARBA00022705"/>
    </source>
</evidence>
<dbReference type="SMART" id="SM01287">
    <property type="entry name" value="Rtt106"/>
    <property type="match status" value="1"/>
</dbReference>
<keyword evidence="3 9" id="KW-0235">DNA replication</keyword>
<comment type="subcellular location">
    <subcellularLocation>
        <location evidence="9">Nucleus</location>
    </subcellularLocation>
    <subcellularLocation>
        <location evidence="9">Chromosome</location>
    </subcellularLocation>
</comment>
<reference evidence="12 13" key="1">
    <citation type="submission" date="2016-07" db="EMBL/GenBank/DDBJ databases">
        <title>Pervasive Adenine N6-methylation of Active Genes in Fungi.</title>
        <authorList>
            <consortium name="DOE Joint Genome Institute"/>
            <person name="Mondo S.J."/>
            <person name="Dannebaum R.O."/>
            <person name="Kuo R.C."/>
            <person name="Labutti K."/>
            <person name="Haridas S."/>
            <person name="Kuo A."/>
            <person name="Salamov A."/>
            <person name="Ahrendt S.R."/>
            <person name="Lipzen A."/>
            <person name="Sullivan W."/>
            <person name="Andreopoulos W.B."/>
            <person name="Clum A."/>
            <person name="Lindquist E."/>
            <person name="Daum C."/>
            <person name="Ramamoorthy G.K."/>
            <person name="Gryganskyi A."/>
            <person name="Culley D."/>
            <person name="Magnuson J.K."/>
            <person name="James T.Y."/>
            <person name="O'Malley M.A."/>
            <person name="Stajich J.E."/>
            <person name="Spatafora J.W."/>
            <person name="Visel A."/>
            <person name="Grigoriev I.V."/>
        </authorList>
    </citation>
    <scope>NUCLEOTIDE SEQUENCE [LARGE SCALE GENOMIC DNA]</scope>
    <source>
        <strain evidence="12 13">NRRL 3301</strain>
    </source>
</reference>
<dbReference type="Proteomes" id="UP000242146">
    <property type="component" value="Unassembled WGS sequence"/>
</dbReference>
<name>A0A1X2G6T5_9FUNG</name>
<evidence type="ECO:0000256" key="7">
    <source>
        <dbReference type="ARBA" id="ARBA00023204"/>
    </source>
</evidence>
<dbReference type="GO" id="GO:0006281">
    <property type="term" value="P:DNA repair"/>
    <property type="evidence" value="ECO:0007669"/>
    <property type="project" value="UniProtKB-KW"/>
</dbReference>
<dbReference type="AlphaFoldDB" id="A0A1X2G6T5"/>
<dbReference type="GO" id="GO:0031491">
    <property type="term" value="F:nucleosome binding"/>
    <property type="evidence" value="ECO:0007669"/>
    <property type="project" value="TreeGrafter"/>
</dbReference>
<dbReference type="PRINTS" id="PR00887">
    <property type="entry name" value="SSRCOGNITION"/>
</dbReference>
<dbReference type="InterPro" id="IPR050454">
    <property type="entry name" value="RTT106/SSRP1_HistChap/FACT"/>
</dbReference>
<evidence type="ECO:0000256" key="9">
    <source>
        <dbReference type="RuleBase" id="RU364013"/>
    </source>
</evidence>
<keyword evidence="2 9" id="KW-0158">Chromosome</keyword>
<comment type="caution">
    <text evidence="12">The sequence shown here is derived from an EMBL/GenBank/DDBJ whole genome shotgun (WGS) entry which is preliminary data.</text>
</comment>
<comment type="similarity">
    <text evidence="1 9">Belongs to the SSRP1 family.</text>
</comment>
<dbReference type="InterPro" id="IPR038167">
    <property type="entry name" value="SSRP1_sf"/>
</dbReference>
<dbReference type="SUPFAM" id="SSF50729">
    <property type="entry name" value="PH domain-like"/>
    <property type="match status" value="1"/>
</dbReference>
<evidence type="ECO:0000256" key="10">
    <source>
        <dbReference type="SAM" id="MobiDB-lite"/>
    </source>
</evidence>
<dbReference type="InterPro" id="IPR024954">
    <property type="entry name" value="SSRP1_DD"/>
</dbReference>
<evidence type="ECO:0000256" key="1">
    <source>
        <dbReference type="ARBA" id="ARBA00010060"/>
    </source>
</evidence>
<dbReference type="InterPro" id="IPR000969">
    <property type="entry name" value="SSRP1/POB3"/>
</dbReference>
<accession>A0A1X2G6T5</accession>
<dbReference type="CDD" id="cd13230">
    <property type="entry name" value="PH1_SSRP1-like"/>
    <property type="match status" value="1"/>
</dbReference>
<keyword evidence="7 9" id="KW-0234">DNA repair</keyword>
<dbReference type="InterPro" id="IPR013719">
    <property type="entry name" value="RTT106/SPT16-like_middle_dom"/>
</dbReference>
<dbReference type="EMBL" id="MCGT01000037">
    <property type="protein sequence ID" value="ORX46533.1"/>
    <property type="molecule type" value="Genomic_DNA"/>
</dbReference>
<dbReference type="PANTHER" id="PTHR45849:SF1">
    <property type="entry name" value="FACT COMPLEX SUBUNIT SSRP1"/>
    <property type="match status" value="1"/>
</dbReference>
<dbReference type="InterPro" id="IPR048993">
    <property type="entry name" value="SSRP1-like_PH1"/>
</dbReference>
<dbReference type="FunFam" id="2.30.29.150:FF:000001">
    <property type="entry name" value="Fact complex subunit ssrp1"/>
    <property type="match status" value="1"/>
</dbReference>
<dbReference type="InterPro" id="IPR011993">
    <property type="entry name" value="PH-like_dom_sf"/>
</dbReference>
<feature type="region of interest" description="Disordered" evidence="10">
    <location>
        <begin position="458"/>
        <end position="522"/>
    </location>
</feature>
<evidence type="ECO:0000256" key="8">
    <source>
        <dbReference type="ARBA" id="ARBA00023242"/>
    </source>
</evidence>
<proteinExistence type="inferred from homology"/>
<dbReference type="Pfam" id="PF08512">
    <property type="entry name" value="Rttp106-like_middle"/>
    <property type="match status" value="1"/>
</dbReference>
<dbReference type="GO" id="GO:0003677">
    <property type="term" value="F:DNA binding"/>
    <property type="evidence" value="ECO:0007669"/>
    <property type="project" value="InterPro"/>
</dbReference>
<dbReference type="PANTHER" id="PTHR45849">
    <property type="entry name" value="FACT COMPLEX SUBUNIT SSRP1"/>
    <property type="match status" value="1"/>
</dbReference>
<feature type="domain" description="Histone chaperone RTT106/FACT complex subunit SPT16-like middle" evidence="11">
    <location>
        <begin position="356"/>
        <end position="450"/>
    </location>
</feature>
<evidence type="ECO:0000313" key="13">
    <source>
        <dbReference type="Proteomes" id="UP000242146"/>
    </source>
</evidence>
<dbReference type="GO" id="GO:0006260">
    <property type="term" value="P:DNA replication"/>
    <property type="evidence" value="ECO:0007669"/>
    <property type="project" value="UniProtKB-KW"/>
</dbReference>
<evidence type="ECO:0000256" key="2">
    <source>
        <dbReference type="ARBA" id="ARBA00022454"/>
    </source>
</evidence>